<evidence type="ECO:0000313" key="4">
    <source>
        <dbReference type="EMBL" id="AAX96782.1"/>
    </source>
</evidence>
<dbReference type="AlphaFoldDB" id="Q2R7P5"/>
<dbReference type="Gene3D" id="1.10.1200.270">
    <property type="entry name" value="Methyltransferase, alpha-helical capping domain"/>
    <property type="match status" value="1"/>
</dbReference>
<sequence length="265" mass="29754">MEVQFFLNDLPSNDFNQIFRSLEQFKQSTMQHCTHRGLQPPPYYVAGISTPPLVAQLYLNQFEKDFSRFLQLRCKELVPGGRMVLTILGSTACSYGRGIAYKEVFFFYILAHLLKIVILLTIVITAMPKGRVETEKLDSFNMPMYGPSPDELKQLVQQSQLLDIMDIEVFDLSHLTNDAVEKSKLEVGATADATQDNVHEEIGRNIAATLKAVMGSLFESHFGESIIDDLFAVFAHNVTQQLETPEKKGSVTVISMSLQAKVLKS</sequence>
<evidence type="ECO:0000313" key="5">
    <source>
        <dbReference type="Proteomes" id="UP000000763"/>
    </source>
</evidence>
<name>Q2R7P5_ORYSJ</name>
<reference evidence="5" key="1">
    <citation type="journal article" date="2005" name="Nature">
        <title>The map-based sequence of the rice genome.</title>
        <authorList>
            <consortium name="International rice genome sequencing project (IRGSP)"/>
            <person name="Matsumoto T."/>
            <person name="Wu J."/>
            <person name="Kanamori H."/>
            <person name="Katayose Y."/>
            <person name="Fujisawa M."/>
            <person name="Namiki N."/>
            <person name="Mizuno H."/>
            <person name="Yamamoto K."/>
            <person name="Antonio B.A."/>
            <person name="Baba T."/>
            <person name="Sakata K."/>
            <person name="Nagamura Y."/>
            <person name="Aoki H."/>
            <person name="Arikawa K."/>
            <person name="Arita K."/>
            <person name="Bito T."/>
            <person name="Chiden Y."/>
            <person name="Fujitsuka N."/>
            <person name="Fukunaka R."/>
            <person name="Hamada M."/>
            <person name="Harada C."/>
            <person name="Hayashi A."/>
            <person name="Hijishita S."/>
            <person name="Honda M."/>
            <person name="Hosokawa S."/>
            <person name="Ichikawa Y."/>
            <person name="Idonuma A."/>
            <person name="Iijima M."/>
            <person name="Ikeda M."/>
            <person name="Ikeno M."/>
            <person name="Ito K."/>
            <person name="Ito S."/>
            <person name="Ito T."/>
            <person name="Ito Y."/>
            <person name="Ito Y."/>
            <person name="Iwabuchi A."/>
            <person name="Kamiya K."/>
            <person name="Karasawa W."/>
            <person name="Kurita K."/>
            <person name="Katagiri S."/>
            <person name="Kikuta A."/>
            <person name="Kobayashi H."/>
            <person name="Kobayashi N."/>
            <person name="Machita K."/>
            <person name="Maehara T."/>
            <person name="Masukawa M."/>
            <person name="Mizubayashi T."/>
            <person name="Mukai Y."/>
            <person name="Nagasaki H."/>
            <person name="Nagata Y."/>
            <person name="Naito S."/>
            <person name="Nakashima M."/>
            <person name="Nakama Y."/>
            <person name="Nakamichi Y."/>
            <person name="Nakamura M."/>
            <person name="Meguro A."/>
            <person name="Negishi M."/>
            <person name="Ohta I."/>
            <person name="Ohta T."/>
            <person name="Okamoto M."/>
            <person name="Ono N."/>
            <person name="Saji S."/>
            <person name="Sakaguchi M."/>
            <person name="Sakai K."/>
            <person name="Shibata M."/>
            <person name="Shimokawa T."/>
            <person name="Song J."/>
            <person name="Takazaki Y."/>
            <person name="Terasawa K."/>
            <person name="Tsugane M."/>
            <person name="Tsuji K."/>
            <person name="Ueda S."/>
            <person name="Waki K."/>
            <person name="Yamagata H."/>
            <person name="Yamamoto M."/>
            <person name="Yamamoto S."/>
            <person name="Yamane H."/>
            <person name="Yoshiki S."/>
            <person name="Yoshihara R."/>
            <person name="Yukawa K."/>
            <person name="Zhong H."/>
            <person name="Yano M."/>
            <person name="Yuan Q."/>
            <person name="Ouyang S."/>
            <person name="Liu J."/>
            <person name="Jones K.M."/>
            <person name="Gansberger K."/>
            <person name="Moffat K."/>
            <person name="Hill J."/>
            <person name="Bera J."/>
            <person name="Fadrosh D."/>
            <person name="Jin S."/>
            <person name="Johri S."/>
            <person name="Kim M."/>
            <person name="Overton L."/>
            <person name="Reardon M."/>
            <person name="Tsitrin T."/>
            <person name="Vuong H."/>
            <person name="Weaver B."/>
            <person name="Ciecko A."/>
            <person name="Tallon L."/>
            <person name="Jackson J."/>
            <person name="Pai G."/>
            <person name="Aken S.V."/>
            <person name="Utterback T."/>
            <person name="Reidmuller S."/>
            <person name="Feldblyum T."/>
            <person name="Hsiao J."/>
            <person name="Zismann V."/>
            <person name="Iobst S."/>
            <person name="de Vazeille A.R."/>
            <person name="Buell C.R."/>
            <person name="Ying K."/>
            <person name="Li Y."/>
            <person name="Lu T."/>
            <person name="Huang Y."/>
            <person name="Zhao Q."/>
            <person name="Feng Q."/>
            <person name="Zhang L."/>
            <person name="Zhu J."/>
            <person name="Weng Q."/>
            <person name="Mu J."/>
            <person name="Lu Y."/>
            <person name="Fan D."/>
            <person name="Liu Y."/>
            <person name="Guan J."/>
            <person name="Zhang Y."/>
            <person name="Yu S."/>
            <person name="Liu X."/>
            <person name="Zhang Y."/>
            <person name="Hong G."/>
            <person name="Han B."/>
            <person name="Choisne N."/>
            <person name="Demange N."/>
            <person name="Orjeda G."/>
            <person name="Samain S."/>
            <person name="Cattolico L."/>
            <person name="Pelletier E."/>
            <person name="Couloux A."/>
            <person name="Segurens B."/>
            <person name="Wincker P."/>
            <person name="D'Hont A."/>
            <person name="Scarpelli C."/>
            <person name="Weissenbach J."/>
            <person name="Salanoubat M."/>
            <person name="Quetier F."/>
            <person name="Yu Y."/>
            <person name="Kim H.R."/>
            <person name="Rambo T."/>
            <person name="Currie J."/>
            <person name="Collura K."/>
            <person name="Luo M."/>
            <person name="Yang T."/>
            <person name="Ammiraju J.S.S."/>
            <person name="Engler F."/>
            <person name="Soderlund C."/>
            <person name="Wing R.A."/>
            <person name="Palmer L.E."/>
            <person name="de la Bastide M."/>
            <person name="Spiegel L."/>
            <person name="Nascimento L."/>
            <person name="Zutavern T."/>
            <person name="O'Shaughnessy A."/>
            <person name="Dike S."/>
            <person name="Dedhia N."/>
            <person name="Preston R."/>
            <person name="Balija V."/>
            <person name="McCombie W.R."/>
            <person name="Chow T."/>
            <person name="Chen H."/>
            <person name="Chung M."/>
            <person name="Chen C."/>
            <person name="Shaw J."/>
            <person name="Wu H."/>
            <person name="Hsiao K."/>
            <person name="Chao Y."/>
            <person name="Chu M."/>
            <person name="Cheng C."/>
            <person name="Hour A."/>
            <person name="Lee P."/>
            <person name="Lin S."/>
            <person name="Lin Y."/>
            <person name="Liou J."/>
            <person name="Liu S."/>
            <person name="Hsing Y."/>
            <person name="Raghuvanshi S."/>
            <person name="Mohanty A."/>
            <person name="Bharti A.K."/>
            <person name="Gaur A."/>
            <person name="Gupta V."/>
            <person name="Kumar D."/>
            <person name="Ravi V."/>
            <person name="Vij S."/>
            <person name="Kapur A."/>
            <person name="Khurana P."/>
            <person name="Khurana P."/>
            <person name="Khurana J.P."/>
            <person name="Tyagi A.K."/>
            <person name="Gaikwad K."/>
            <person name="Singh A."/>
            <person name="Dalal V."/>
            <person name="Srivastava S."/>
            <person name="Dixit A."/>
            <person name="Pal A.K."/>
            <person name="Ghazi I.A."/>
            <person name="Yadav M."/>
            <person name="Pandit A."/>
            <person name="Bhargava A."/>
            <person name="Sureshbabu K."/>
            <person name="Batra K."/>
            <person name="Sharma T.R."/>
            <person name="Mohapatra T."/>
            <person name="Singh N.K."/>
            <person name="Messing J."/>
            <person name="Nelson A.B."/>
            <person name="Fuks G."/>
            <person name="Kavchok S."/>
            <person name="Keizer G."/>
            <person name="Linton E."/>
            <person name="Llaca V."/>
            <person name="Song R."/>
            <person name="Tanyolac B."/>
            <person name="Young S."/>
            <person name="Ho-Il K."/>
            <person name="Hahn J.H."/>
            <person name="Sangsakoo G."/>
            <person name="Vanavichit A."/>
            <person name="de Mattos Luiz.A.T."/>
            <person name="Zimmer P.D."/>
            <person name="Malone G."/>
            <person name="Dellagostin O."/>
            <person name="de Oliveira A.C."/>
            <person name="Bevan M."/>
            <person name="Bancroft I."/>
            <person name="Minx P."/>
            <person name="Cordum H."/>
            <person name="Wilson R."/>
            <person name="Cheng Z."/>
            <person name="Jin W."/>
            <person name="Jiang J."/>
            <person name="Leong S.A."/>
            <person name="Iwama H."/>
            <person name="Gojobori T."/>
            <person name="Itoh T."/>
            <person name="Niimura Y."/>
            <person name="Fujii Y."/>
            <person name="Habara T."/>
            <person name="Sakai H."/>
            <person name="Sato Y."/>
            <person name="Wilson G."/>
            <person name="Kumar K."/>
            <person name="McCouch S."/>
            <person name="Juretic N."/>
            <person name="Hoen D."/>
            <person name="Wright S."/>
            <person name="Bruskiewich R."/>
            <person name="Bureau T."/>
            <person name="Miyao A."/>
            <person name="Hirochika H."/>
            <person name="Nishikawa T."/>
            <person name="Kadowaki K."/>
            <person name="Sugiura M."/>
            <person name="Burr B."/>
            <person name="Sasaki T."/>
        </authorList>
    </citation>
    <scope>NUCLEOTIDE SEQUENCE [LARGE SCALE GENOMIC DNA]</scope>
    <source>
        <strain evidence="5">cv. Nipponbare</strain>
    </source>
</reference>
<keyword evidence="1" id="KW-0479">Metal-binding</keyword>
<organism evidence="4 5">
    <name type="scientific">Oryza sativa subsp. japonica</name>
    <name type="common">Rice</name>
    <dbReference type="NCBI Taxonomy" id="39947"/>
    <lineage>
        <taxon>Eukaryota</taxon>
        <taxon>Viridiplantae</taxon>
        <taxon>Streptophyta</taxon>
        <taxon>Embryophyta</taxon>
        <taxon>Tracheophyta</taxon>
        <taxon>Spermatophyta</taxon>
        <taxon>Magnoliopsida</taxon>
        <taxon>Liliopsida</taxon>
        <taxon>Poales</taxon>
        <taxon>Poaceae</taxon>
        <taxon>BOP clade</taxon>
        <taxon>Oryzoideae</taxon>
        <taxon>Oryzeae</taxon>
        <taxon>Oryzinae</taxon>
        <taxon>Oryza</taxon>
        <taxon>Oryza sativa</taxon>
    </lineage>
</organism>
<keyword evidence="2" id="KW-0460">Magnesium</keyword>
<dbReference type="GO" id="GO:0008168">
    <property type="term" value="F:methyltransferase activity"/>
    <property type="evidence" value="ECO:0007669"/>
    <property type="project" value="UniProtKB-KW"/>
</dbReference>
<dbReference type="EMBL" id="AC145366">
    <property type="protein sequence ID" value="AAX96782.1"/>
    <property type="molecule type" value="Genomic_DNA"/>
</dbReference>
<keyword evidence="4" id="KW-0808">Transferase</keyword>
<reference evidence="5" key="2">
    <citation type="journal article" date="2008" name="Nucleic Acids Res.">
        <title>The rice annotation project database (RAP-DB): 2008 update.</title>
        <authorList>
            <consortium name="The rice annotation project (RAP)"/>
        </authorList>
    </citation>
    <scope>GENOME REANNOTATION</scope>
    <source>
        <strain evidence="5">cv. Nipponbare</strain>
    </source>
</reference>
<dbReference type="GO" id="GO:0046872">
    <property type="term" value="F:metal ion binding"/>
    <property type="evidence" value="ECO:0007669"/>
    <property type="project" value="UniProtKB-KW"/>
</dbReference>
<evidence type="ECO:0000256" key="2">
    <source>
        <dbReference type="ARBA" id="ARBA00022842"/>
    </source>
</evidence>
<dbReference type="PANTHER" id="PTHR31009">
    <property type="entry name" value="S-ADENOSYL-L-METHIONINE:CARBOXYL METHYLTRANSFERASE FAMILY PROTEIN"/>
    <property type="match status" value="1"/>
</dbReference>
<gene>
    <name evidence="4" type="ordered locus">LOC_Os11g15410</name>
</gene>
<dbReference type="GO" id="GO:0032259">
    <property type="term" value="P:methylation"/>
    <property type="evidence" value="ECO:0007669"/>
    <property type="project" value="UniProtKB-KW"/>
</dbReference>
<dbReference type="SUPFAM" id="SSF53335">
    <property type="entry name" value="S-adenosyl-L-methionine-dependent methyltransferases"/>
    <property type="match status" value="1"/>
</dbReference>
<proteinExistence type="predicted"/>
<keyword evidence="3" id="KW-0472">Membrane</keyword>
<evidence type="ECO:0000256" key="1">
    <source>
        <dbReference type="ARBA" id="ARBA00022723"/>
    </source>
</evidence>
<keyword evidence="4" id="KW-0489">Methyltransferase</keyword>
<accession>Q2R7P5</accession>
<dbReference type="InterPro" id="IPR005299">
    <property type="entry name" value="MeTrfase_7"/>
</dbReference>
<evidence type="ECO:0000256" key="3">
    <source>
        <dbReference type="SAM" id="Phobius"/>
    </source>
</evidence>
<dbReference type="Proteomes" id="UP000000763">
    <property type="component" value="Chromosome 11"/>
</dbReference>
<keyword evidence="3" id="KW-1133">Transmembrane helix</keyword>
<protein>
    <submittedName>
        <fullName evidence="4">S-adenosyl-L-methionine:salicylic acid carboxyl methyltransferase-like protein floral nectary-specific protein-like</fullName>
    </submittedName>
</protein>
<feature type="transmembrane region" description="Helical" evidence="3">
    <location>
        <begin position="105"/>
        <end position="127"/>
    </location>
</feature>
<keyword evidence="3" id="KW-0812">Transmembrane</keyword>
<dbReference type="InterPro" id="IPR042086">
    <property type="entry name" value="MeTrfase_capping"/>
</dbReference>
<dbReference type="Gene3D" id="3.40.50.150">
    <property type="entry name" value="Vaccinia Virus protein VP39"/>
    <property type="match status" value="2"/>
</dbReference>
<dbReference type="InterPro" id="IPR029063">
    <property type="entry name" value="SAM-dependent_MTases_sf"/>
</dbReference>
<dbReference type="Pfam" id="PF03492">
    <property type="entry name" value="Methyltransf_7"/>
    <property type="match status" value="2"/>
</dbReference>